<feature type="compositionally biased region" description="Basic and acidic residues" evidence="1">
    <location>
        <begin position="109"/>
        <end position="118"/>
    </location>
</feature>
<evidence type="ECO:0000313" key="3">
    <source>
        <dbReference type="WBParaSite" id="HCON_00007100-00001"/>
    </source>
</evidence>
<evidence type="ECO:0000256" key="1">
    <source>
        <dbReference type="SAM" id="MobiDB-lite"/>
    </source>
</evidence>
<dbReference type="AlphaFoldDB" id="A0A7I4XSY3"/>
<dbReference type="Proteomes" id="UP000025227">
    <property type="component" value="Unplaced"/>
</dbReference>
<feature type="region of interest" description="Disordered" evidence="1">
    <location>
        <begin position="106"/>
        <end position="151"/>
    </location>
</feature>
<accession>A0A7I4XSY3</accession>
<proteinExistence type="predicted"/>
<reference evidence="3" key="1">
    <citation type="submission" date="2020-12" db="UniProtKB">
        <authorList>
            <consortium name="WormBaseParasite"/>
        </authorList>
    </citation>
    <scope>IDENTIFICATION</scope>
    <source>
        <strain evidence="3">MHco3</strain>
    </source>
</reference>
<dbReference type="OMA" id="RIWHNEA"/>
<sequence length="232" mass="27713">MESRSTGGRPRMYSSECERLRIRRQRESQERAARLEGDAARFQRRRENERITRLRDNADRQMRRRQHESLEERTLRLLENSQREQERRELKTSEERVARLAGNLRRLQTRRESDGVEARRRRLQENALRQQQGENRKTSRSGSQMLKLSREDVRLKRWKSERLGHKQRRCASEEDGRLKARKRKHFGGKRMLSDISVVALSRVSVNDLCSYNQTLQPTANDAADFHNPQELH</sequence>
<dbReference type="WBParaSite" id="HCON_00007100-00001">
    <property type="protein sequence ID" value="HCON_00007100-00001"/>
    <property type="gene ID" value="HCON_00007100"/>
</dbReference>
<organism evidence="2 3">
    <name type="scientific">Haemonchus contortus</name>
    <name type="common">Barber pole worm</name>
    <dbReference type="NCBI Taxonomy" id="6289"/>
    <lineage>
        <taxon>Eukaryota</taxon>
        <taxon>Metazoa</taxon>
        <taxon>Ecdysozoa</taxon>
        <taxon>Nematoda</taxon>
        <taxon>Chromadorea</taxon>
        <taxon>Rhabditida</taxon>
        <taxon>Rhabditina</taxon>
        <taxon>Rhabditomorpha</taxon>
        <taxon>Strongyloidea</taxon>
        <taxon>Trichostrongylidae</taxon>
        <taxon>Haemonchus</taxon>
    </lineage>
</organism>
<evidence type="ECO:0000313" key="2">
    <source>
        <dbReference type="Proteomes" id="UP000025227"/>
    </source>
</evidence>
<protein>
    <submittedName>
        <fullName evidence="3">Trichohyalin-like</fullName>
    </submittedName>
</protein>
<name>A0A7I4XSY3_HAECO</name>
<keyword evidence="2" id="KW-1185">Reference proteome</keyword>
<feature type="region of interest" description="Disordered" evidence="1">
    <location>
        <begin position="25"/>
        <end position="44"/>
    </location>
</feature>